<dbReference type="Gene3D" id="3.90.280.10">
    <property type="entry name" value="PEBP-like"/>
    <property type="match status" value="1"/>
</dbReference>
<proteinExistence type="predicted"/>
<dbReference type="GO" id="GO:0004860">
    <property type="term" value="F:protein kinase inhibitor activity"/>
    <property type="evidence" value="ECO:0007669"/>
    <property type="project" value="UniProtKB-KW"/>
</dbReference>
<dbReference type="KEGG" id="spsr:EGC80_12705"/>
<reference evidence="4" key="3">
    <citation type="submission" date="2018-11" db="EMBL/GenBank/DDBJ databases">
        <authorList>
            <person name="Hwang Y.J."/>
            <person name="Hwang C.Y."/>
        </authorList>
    </citation>
    <scope>NUCLEOTIDE SEQUENCE</scope>
    <source>
        <strain evidence="4">R106</strain>
    </source>
</reference>
<reference evidence="3 5" key="1">
    <citation type="submission" date="2018-11" db="EMBL/GenBank/DDBJ databases">
        <title>Shewanella sp. M2.</title>
        <authorList>
            <person name="Hwang Y.J."/>
            <person name="Hwang C.Y."/>
        </authorList>
    </citation>
    <scope>NUCLEOTIDE SEQUENCE [LARGE SCALE GENOMIC DNA]</scope>
    <source>
        <strain evidence="3 5">M2</strain>
    </source>
</reference>
<dbReference type="Proteomes" id="UP000278855">
    <property type="component" value="Unassembled WGS sequence"/>
</dbReference>
<organism evidence="4 6">
    <name type="scientific">Shewanella psychromarinicola</name>
    <dbReference type="NCBI Taxonomy" id="2487742"/>
    <lineage>
        <taxon>Bacteria</taxon>
        <taxon>Pseudomonadati</taxon>
        <taxon>Pseudomonadota</taxon>
        <taxon>Gammaproteobacteria</taxon>
        <taxon>Alteromonadales</taxon>
        <taxon>Shewanellaceae</taxon>
        <taxon>Shewanella</taxon>
    </lineage>
</organism>
<dbReference type="InterPro" id="IPR036610">
    <property type="entry name" value="PEBP-like_sf"/>
</dbReference>
<sequence>MNTHIIGSILSLTLLSATAVNAKPSLELTSPAFSDKGTLPVEFTCEGEGISPQLSWSGVPDGTQSLVVIMDHIPKRHFTNNVAGNEKNAPKADSADNKKGTPPQVDSQASRPNQPEELKWYWTVYNIPAQASGIDSGSKAKQSVGLFGNNTVNDRNEYAPPCSKGPGQKVYTFHLYALSKLLDIDPSAPVSAIMLRQSMQDFVLDSDSLTVSFERHCQTPQRAHLQQAHLQRPDSPQAHPQQAYPEQARPHNDSMDPLSTLPLCKPTLNSTTAAVIDIK</sequence>
<evidence type="ECO:0000313" key="5">
    <source>
        <dbReference type="Proteomes" id="UP000273778"/>
    </source>
</evidence>
<keyword evidence="5" id="KW-1185">Reference proteome</keyword>
<dbReference type="PANTHER" id="PTHR30289:SF1">
    <property type="entry name" value="PEBP (PHOSPHATIDYLETHANOLAMINE-BINDING PROTEIN) FAMILY PROTEIN"/>
    <property type="match status" value="1"/>
</dbReference>
<evidence type="ECO:0000313" key="6">
    <source>
        <dbReference type="Proteomes" id="UP000278855"/>
    </source>
</evidence>
<keyword evidence="3" id="KW-0649">Protein kinase inhibitor</keyword>
<dbReference type="InterPro" id="IPR008914">
    <property type="entry name" value="PEBP"/>
</dbReference>
<dbReference type="InterPro" id="IPR005247">
    <property type="entry name" value="YbhB_YbcL/LppC-like"/>
</dbReference>
<name>A0A3N4E0Y9_9GAMM</name>
<feature type="compositionally biased region" description="Basic and acidic residues" evidence="1">
    <location>
        <begin position="88"/>
        <end position="99"/>
    </location>
</feature>
<dbReference type="SUPFAM" id="SSF49777">
    <property type="entry name" value="PEBP-like"/>
    <property type="match status" value="1"/>
</dbReference>
<dbReference type="Pfam" id="PF01161">
    <property type="entry name" value="PBP"/>
    <property type="match status" value="1"/>
</dbReference>
<evidence type="ECO:0000256" key="1">
    <source>
        <dbReference type="SAM" id="MobiDB-lite"/>
    </source>
</evidence>
<dbReference type="EMBL" id="RKKB01000007">
    <property type="protein sequence ID" value="RPA30418.1"/>
    <property type="molecule type" value="Genomic_DNA"/>
</dbReference>
<dbReference type="CDD" id="cd00865">
    <property type="entry name" value="PEBP_bact_arch"/>
    <property type="match status" value="1"/>
</dbReference>
<dbReference type="EMBL" id="CP034073">
    <property type="protein sequence ID" value="AZG35659.1"/>
    <property type="molecule type" value="Genomic_DNA"/>
</dbReference>
<dbReference type="RefSeq" id="WP_124013411.1">
    <property type="nucleotide sequence ID" value="NZ_CP034073.1"/>
</dbReference>
<feature type="region of interest" description="Disordered" evidence="1">
    <location>
        <begin position="224"/>
        <end position="257"/>
    </location>
</feature>
<keyword evidence="2" id="KW-0732">Signal</keyword>
<feature type="region of interest" description="Disordered" evidence="1">
    <location>
        <begin position="78"/>
        <end position="113"/>
    </location>
</feature>
<feature type="compositionally biased region" description="Polar residues" evidence="1">
    <location>
        <begin position="104"/>
        <end position="113"/>
    </location>
</feature>
<dbReference type="Proteomes" id="UP000273778">
    <property type="component" value="Chromosome"/>
</dbReference>
<dbReference type="PANTHER" id="PTHR30289">
    <property type="entry name" value="UNCHARACTERIZED PROTEIN YBCL-RELATED"/>
    <property type="match status" value="1"/>
</dbReference>
<feature type="signal peptide" evidence="2">
    <location>
        <begin position="1"/>
        <end position="22"/>
    </location>
</feature>
<accession>A0A3N4E0Y9</accession>
<protein>
    <submittedName>
        <fullName evidence="4">YbhB/YbcL family Raf kinase inhibitor-like protein</fullName>
    </submittedName>
</protein>
<gene>
    <name evidence="4" type="ORF">EGC77_15305</name>
    <name evidence="3" type="ORF">EGC80_12705</name>
</gene>
<feature type="chain" id="PRO_5018329196" evidence="2">
    <location>
        <begin position="23"/>
        <end position="279"/>
    </location>
</feature>
<dbReference type="AlphaFoldDB" id="A0A3N4E0Y9"/>
<evidence type="ECO:0000313" key="4">
    <source>
        <dbReference type="EMBL" id="RPA30418.1"/>
    </source>
</evidence>
<evidence type="ECO:0000256" key="2">
    <source>
        <dbReference type="SAM" id="SignalP"/>
    </source>
</evidence>
<reference evidence="6" key="2">
    <citation type="submission" date="2018-11" db="EMBL/GenBank/DDBJ databases">
        <title>Shewanella sp. R106.</title>
        <authorList>
            <person name="Hwang Y.J."/>
            <person name="Hwang C.Y."/>
        </authorList>
    </citation>
    <scope>NUCLEOTIDE SEQUENCE [LARGE SCALE GENOMIC DNA]</scope>
    <source>
        <strain evidence="6">R106</strain>
    </source>
</reference>
<evidence type="ECO:0000313" key="3">
    <source>
        <dbReference type="EMBL" id="AZG35659.1"/>
    </source>
</evidence>
<dbReference type="OrthoDB" id="9797506at2"/>